<name>A0ABQ9SLX3_9PEZI</name>
<reference evidence="1 2" key="1">
    <citation type="submission" date="2016-10" db="EMBL/GenBank/DDBJ databases">
        <title>The genome sequence of Colletotrichum fioriniae PJ7.</title>
        <authorList>
            <person name="Baroncelli R."/>
        </authorList>
    </citation>
    <scope>NUCLEOTIDE SEQUENCE [LARGE SCALE GENOMIC DNA]</scope>
    <source>
        <strain evidence="1 2">IMI 384185</strain>
    </source>
</reference>
<comment type="caution">
    <text evidence="1">The sequence shown here is derived from an EMBL/GenBank/DDBJ whole genome shotgun (WGS) entry which is preliminary data.</text>
</comment>
<gene>
    <name evidence="1" type="ORF">CPAR01_06502</name>
</gene>
<protein>
    <submittedName>
        <fullName evidence="1">C2H2 type zinc finger domain-containing protein</fullName>
    </submittedName>
</protein>
<dbReference type="GeneID" id="85374673"/>
<dbReference type="Gene3D" id="3.30.160.60">
    <property type="entry name" value="Classic Zinc Finger"/>
    <property type="match status" value="1"/>
</dbReference>
<dbReference type="Proteomes" id="UP001241169">
    <property type="component" value="Unassembled WGS sequence"/>
</dbReference>
<dbReference type="RefSeq" id="XP_060349648.1">
    <property type="nucleotide sequence ID" value="XM_060490774.1"/>
</dbReference>
<dbReference type="EMBL" id="MOPA01000005">
    <property type="protein sequence ID" value="KAK1540513.1"/>
    <property type="molecule type" value="Genomic_DNA"/>
</dbReference>
<evidence type="ECO:0000313" key="2">
    <source>
        <dbReference type="Proteomes" id="UP001241169"/>
    </source>
</evidence>
<proteinExistence type="predicted"/>
<keyword evidence="2" id="KW-1185">Reference proteome</keyword>
<sequence>MFDALFLNEHHFLATTFSFNDQEFTGICNTSAPDPDTHPNEHNSIQIAASDQESFLSSVVDPSFADSHIVTTYNATDGRYSDSCQLSAVEGGNLEPWLNFSFDTAPSTYASVQEKHMSIWPGGSFDVSASDFDLNLSETNSCEPIDIDDDWVPQDVFGMGFQDENGGWRCSHAGCRSHTVFERACDLRKHHLTHTKAFFCLRPECAPSGVGFAYQKDYRRHLRSHEPSISCPYASCSRVFSRMDNMVGFLHT</sequence>
<organism evidence="1 2">
    <name type="scientific">Colletotrichum paranaense</name>
    <dbReference type="NCBI Taxonomy" id="1914294"/>
    <lineage>
        <taxon>Eukaryota</taxon>
        <taxon>Fungi</taxon>
        <taxon>Dikarya</taxon>
        <taxon>Ascomycota</taxon>
        <taxon>Pezizomycotina</taxon>
        <taxon>Sordariomycetes</taxon>
        <taxon>Hypocreomycetidae</taxon>
        <taxon>Glomerellales</taxon>
        <taxon>Glomerellaceae</taxon>
        <taxon>Colletotrichum</taxon>
        <taxon>Colletotrichum acutatum species complex</taxon>
    </lineage>
</organism>
<accession>A0ABQ9SLX3</accession>
<evidence type="ECO:0000313" key="1">
    <source>
        <dbReference type="EMBL" id="KAK1540513.1"/>
    </source>
</evidence>